<dbReference type="InterPro" id="IPR036890">
    <property type="entry name" value="HATPase_C_sf"/>
</dbReference>
<dbReference type="Gene3D" id="3.30.565.10">
    <property type="entry name" value="Histidine kinase-like ATPase, C-terminal domain"/>
    <property type="match status" value="1"/>
</dbReference>
<keyword evidence="2" id="KW-0902">Two-component regulatory system</keyword>
<reference evidence="7 8" key="1">
    <citation type="submission" date="2019-03" db="EMBL/GenBank/DDBJ databases">
        <title>Genomic analyses of the natural microbiome of Caenorhabditis elegans.</title>
        <authorList>
            <person name="Samuel B."/>
        </authorList>
    </citation>
    <scope>NUCLEOTIDE SEQUENCE [LARGE SCALE GENOMIC DNA]</scope>
    <source>
        <strain evidence="7 8">JUb102</strain>
    </source>
</reference>
<dbReference type="RefSeq" id="WP_132495414.1">
    <property type="nucleotide sequence ID" value="NZ_SMAS01000002.1"/>
</dbReference>
<dbReference type="Gene3D" id="1.20.120.160">
    <property type="entry name" value="HPT domain"/>
    <property type="match status" value="1"/>
</dbReference>
<feature type="transmembrane region" description="Helical" evidence="4">
    <location>
        <begin position="12"/>
        <end position="35"/>
    </location>
</feature>
<feature type="transmembrane region" description="Helical" evidence="4">
    <location>
        <begin position="293"/>
        <end position="315"/>
    </location>
</feature>
<feature type="domain" description="HPt" evidence="6">
    <location>
        <begin position="807"/>
        <end position="899"/>
    </location>
</feature>
<evidence type="ECO:0000256" key="4">
    <source>
        <dbReference type="SAM" id="Phobius"/>
    </source>
</evidence>
<keyword evidence="7" id="KW-0418">Kinase</keyword>
<dbReference type="PANTHER" id="PTHR43547">
    <property type="entry name" value="TWO-COMPONENT HISTIDINE KINASE"/>
    <property type="match status" value="1"/>
</dbReference>
<dbReference type="PANTHER" id="PTHR43547:SF2">
    <property type="entry name" value="HYBRID SIGNAL TRANSDUCTION HISTIDINE KINASE C"/>
    <property type="match status" value="1"/>
</dbReference>
<dbReference type="PROSITE" id="PS50109">
    <property type="entry name" value="HIS_KIN"/>
    <property type="match status" value="1"/>
</dbReference>
<dbReference type="GO" id="GO:0005886">
    <property type="term" value="C:plasma membrane"/>
    <property type="evidence" value="ECO:0007669"/>
    <property type="project" value="InterPro"/>
</dbReference>
<proteinExistence type="predicted"/>
<dbReference type="PROSITE" id="PS50894">
    <property type="entry name" value="HPT"/>
    <property type="match status" value="1"/>
</dbReference>
<evidence type="ECO:0000256" key="1">
    <source>
        <dbReference type="ARBA" id="ARBA00022553"/>
    </source>
</evidence>
<dbReference type="GO" id="GO:0000155">
    <property type="term" value="F:phosphorelay sensor kinase activity"/>
    <property type="evidence" value="ECO:0007669"/>
    <property type="project" value="TreeGrafter"/>
</dbReference>
<comment type="caution">
    <text evidence="7">The sequence shown here is derived from an EMBL/GenBank/DDBJ whole genome shotgun (WGS) entry which is preliminary data.</text>
</comment>
<protein>
    <submittedName>
        <fullName evidence="7">Two-component system sensor histidine kinase RcsD</fullName>
    </submittedName>
</protein>
<dbReference type="SUPFAM" id="SSF55874">
    <property type="entry name" value="ATPase domain of HSP90 chaperone/DNA topoisomerase II/histidine kinase"/>
    <property type="match status" value="1"/>
</dbReference>
<evidence type="ECO:0000256" key="2">
    <source>
        <dbReference type="ARBA" id="ARBA00023012"/>
    </source>
</evidence>
<dbReference type="InterPro" id="IPR030861">
    <property type="entry name" value="Ptransferase_RcsD"/>
</dbReference>
<dbReference type="Pfam" id="PF01627">
    <property type="entry name" value="Hpt"/>
    <property type="match status" value="1"/>
</dbReference>
<dbReference type="Proteomes" id="UP000295055">
    <property type="component" value="Unassembled WGS sequence"/>
</dbReference>
<dbReference type="Pfam" id="PF16359">
    <property type="entry name" value="RcsD_ABL"/>
    <property type="match status" value="1"/>
</dbReference>
<dbReference type="Gene3D" id="3.40.50.11620">
    <property type="entry name" value="Phosphotransferase RcsD, RcsD-ABL domain"/>
    <property type="match status" value="1"/>
</dbReference>
<dbReference type="InterPro" id="IPR003594">
    <property type="entry name" value="HATPase_dom"/>
</dbReference>
<evidence type="ECO:0000256" key="3">
    <source>
        <dbReference type="PROSITE-ProRule" id="PRU00110"/>
    </source>
</evidence>
<dbReference type="Pfam" id="PF02518">
    <property type="entry name" value="HATPase_c"/>
    <property type="match status" value="1"/>
</dbReference>
<evidence type="ECO:0000259" key="6">
    <source>
        <dbReference type="PROSITE" id="PS50894"/>
    </source>
</evidence>
<sequence>MYKQSLLKPNVLSRIFIAFIVLLVTMLSLSLYNYYHAWMLAHQTAINTLANRLAYQIEDYRYQAGHIYKLANDKTTPDSVNDISVTEMRHDVYWLSSNNQTIDSIVFGLNKPSSKALATKLANYMEIVWGARNEFNSMYYLNGQDNSLVLVTTHSILKPELRYKESYLTLTAEDKRSDMITQSTLLDRREVISNMQKNAQDNVYFYTYRLVFNSPGRLSSVISFDISINSILPFTLQGDDISISQRPNNQENSQAASELVGTSLMLSQPIEGTNYQISYTLSLKNIIFGVLSYNFWLITCMIAVSILALITTMFIRKRIISPNASMLDELQFKDALNNDILNHISYGILVFDFNSNKKLLSNSIANHLLPSMDLIHIKEMATDHNDVIQVSIENNIYEIILVKSLIKENTILFIIIDKDKEVLTQKRQEMATREHQRNIQLRKVVFENICQEILPAVNQIDAKFNQLSSSLGEPKNPLLSEIQNQLFYINNWFRNIELISQLETQQIEFKTQKFAIGQMINQYLKQNLAHLNRKGLSFYFYNNINPDSLIENNPDYFQTLFQSIWEYSIETTAFGKITVSIDYIEEKSEVSIDIKDSGIGLTHIELNNLQSPFTGKAQSSNQFKRSGMTFYLCKLLTKKMQGTFSIKSSDAIGSHYQIKLPAQPHMQSHEYPALLEDMYIRLNIQNIDTRRIVKQTLSHYGAEFLDIDESSPHSHWDLLIADNDDVSFNNIIKVKGNLSSINCINPNYIEVNYNFADELIDAISLLIEQADETEDNNESNLSSSLVLRENNSQSNNSVDNIISGYHLILSKSDYKDLFISTVPIDINKLYNSESVANLTELKDTAHRLKGVFAMLEFHYLHKLCEDLEHYIADENGFEIKNCIRELDVSVKRLMPEGNQ</sequence>
<evidence type="ECO:0000259" key="5">
    <source>
        <dbReference type="PROSITE" id="PS50109"/>
    </source>
</evidence>
<keyword evidence="1 3" id="KW-0597">Phosphoprotein</keyword>
<organism evidence="7 8">
    <name type="scientific">Providencia alcalifaciens</name>
    <dbReference type="NCBI Taxonomy" id="126385"/>
    <lineage>
        <taxon>Bacteria</taxon>
        <taxon>Pseudomonadati</taxon>
        <taxon>Pseudomonadota</taxon>
        <taxon>Gammaproteobacteria</taxon>
        <taxon>Enterobacterales</taxon>
        <taxon>Morganellaceae</taxon>
        <taxon>Providencia</taxon>
    </lineage>
</organism>
<dbReference type="SMART" id="SM00387">
    <property type="entry name" value="HATPase_c"/>
    <property type="match status" value="1"/>
</dbReference>
<evidence type="ECO:0000313" key="7">
    <source>
        <dbReference type="EMBL" id="TCT36743.1"/>
    </source>
</evidence>
<dbReference type="CDD" id="cd00088">
    <property type="entry name" value="HPT"/>
    <property type="match status" value="1"/>
</dbReference>
<dbReference type="SUPFAM" id="SSF47226">
    <property type="entry name" value="Histidine-containing phosphotransfer domain, HPT domain"/>
    <property type="match status" value="1"/>
</dbReference>
<name>A0A4R3NP66_9GAMM</name>
<dbReference type="InterPro" id="IPR008207">
    <property type="entry name" value="Sig_transdc_His_kin_Hpt_dom"/>
</dbReference>
<dbReference type="InterPro" id="IPR005467">
    <property type="entry name" value="His_kinase_dom"/>
</dbReference>
<dbReference type="NCBIfam" id="NF007907">
    <property type="entry name" value="PRK10618.1"/>
    <property type="match status" value="1"/>
</dbReference>
<dbReference type="EMBL" id="SMAS01000002">
    <property type="protein sequence ID" value="TCT36743.1"/>
    <property type="molecule type" value="Genomic_DNA"/>
</dbReference>
<keyword evidence="7" id="KW-0808">Transferase</keyword>
<dbReference type="InterPro" id="IPR032306">
    <property type="entry name" value="RcsD_ABL"/>
</dbReference>
<keyword evidence="4" id="KW-1133">Transmembrane helix</keyword>
<evidence type="ECO:0000313" key="8">
    <source>
        <dbReference type="Proteomes" id="UP000295055"/>
    </source>
</evidence>
<keyword evidence="4" id="KW-0472">Membrane</keyword>
<dbReference type="AlphaFoldDB" id="A0A4R3NP66"/>
<dbReference type="OrthoDB" id="6414457at2"/>
<feature type="domain" description="Histidine kinase" evidence="5">
    <location>
        <begin position="448"/>
        <end position="664"/>
    </location>
</feature>
<dbReference type="InterPro" id="IPR036641">
    <property type="entry name" value="HPT_dom_sf"/>
</dbReference>
<accession>A0A4R3NP66</accession>
<dbReference type="GO" id="GO:0009927">
    <property type="term" value="F:histidine phosphotransfer kinase activity"/>
    <property type="evidence" value="ECO:0007669"/>
    <property type="project" value="InterPro"/>
</dbReference>
<gene>
    <name evidence="7" type="ORF">EC835_102196</name>
</gene>
<feature type="modified residue" description="Phosphohistidine" evidence="3">
    <location>
        <position position="846"/>
    </location>
</feature>
<dbReference type="InterPro" id="IPR038616">
    <property type="entry name" value="RcsD_ABL_sf"/>
</dbReference>
<keyword evidence="4" id="KW-0812">Transmembrane</keyword>